<dbReference type="GO" id="GO:0005634">
    <property type="term" value="C:nucleus"/>
    <property type="evidence" value="ECO:0007669"/>
    <property type="project" value="UniProtKB-SubCell"/>
</dbReference>
<evidence type="ECO:0000313" key="7">
    <source>
        <dbReference type="Proteomes" id="UP000318571"/>
    </source>
</evidence>
<dbReference type="OMA" id="TLECKIM"/>
<keyword evidence="2" id="KW-0479">Metal-binding</keyword>
<evidence type="ECO:0000256" key="1">
    <source>
        <dbReference type="ARBA" id="ARBA00004123"/>
    </source>
</evidence>
<evidence type="ECO:0000256" key="3">
    <source>
        <dbReference type="ARBA" id="ARBA00022771"/>
    </source>
</evidence>
<evidence type="ECO:0000313" key="6">
    <source>
        <dbReference type="EMBL" id="TRY79435.1"/>
    </source>
</evidence>
<comment type="caution">
    <text evidence="6">The sequence shown here is derived from an EMBL/GenBank/DDBJ whole genome shotgun (WGS) entry which is preliminary data.</text>
</comment>
<dbReference type="InterPro" id="IPR052035">
    <property type="entry name" value="ZnF_BED_domain_contain"/>
</dbReference>
<evidence type="ECO:0000256" key="2">
    <source>
        <dbReference type="ARBA" id="ARBA00022723"/>
    </source>
</evidence>
<feature type="non-terminal residue" evidence="6">
    <location>
        <position position="412"/>
    </location>
</feature>
<sequence>QLSKVRACRHEGVLFWAEDTNKDQDACQNGREKNGTIINDGKARIQGIYSCVGSSLHPPFKKTLRDSLIRDMYQEDQESLMNHLYKASCVAITTDGWSSRNMTAFLAITCHFFDEETSTLECKIMDCSRIKGSHTAENLRSRILTSLVQYKVEKKIVCAISDNAANIQKALGTLSFPHQPCYSHLLNLVVKKSLYAVIVLLLLISLRICTSSLVPTPKKLMAKVETRWNSTFMMLERFLECKNVLTLLFAGSFFEGKSDGFKFFHSEWDSIQDMVHCLSHIYEATQEMGGEKHTTIGKTIPMTTVLMKAYQEEVEESKTSLTKELAQEILKNLHLRFGRVEFDSMYTFSTLLDPRYKNCMLRNTGGLDQALTELKEELKKGSIVSVSGSDIPSASYEGVLSSQASLWTKMDR</sequence>
<accession>A0A553PP29</accession>
<dbReference type="PANTHER" id="PTHR46481:SF10">
    <property type="entry name" value="ZINC FINGER BED DOMAIN-CONTAINING PROTEIN 39"/>
    <property type="match status" value="1"/>
</dbReference>
<evidence type="ECO:0000256" key="4">
    <source>
        <dbReference type="ARBA" id="ARBA00022833"/>
    </source>
</evidence>
<keyword evidence="3" id="KW-0863">Zinc-finger</keyword>
<reference evidence="6 7" key="1">
    <citation type="journal article" date="2018" name="Nat. Ecol. Evol.">
        <title>Genomic signatures of mitonuclear coevolution across populations of Tigriopus californicus.</title>
        <authorList>
            <person name="Barreto F.S."/>
            <person name="Watson E.T."/>
            <person name="Lima T.G."/>
            <person name="Willett C.S."/>
            <person name="Edmands S."/>
            <person name="Li W."/>
            <person name="Burton R.S."/>
        </authorList>
    </citation>
    <scope>NUCLEOTIDE SEQUENCE [LARGE SCALE GENOMIC DNA]</scope>
    <source>
        <strain evidence="6 7">San Diego</strain>
    </source>
</reference>
<dbReference type="AlphaFoldDB" id="A0A553PP29"/>
<keyword evidence="5" id="KW-0539">Nucleus</keyword>
<evidence type="ECO:0008006" key="8">
    <source>
        <dbReference type="Google" id="ProtNLM"/>
    </source>
</evidence>
<dbReference type="PANTHER" id="PTHR46481">
    <property type="entry name" value="ZINC FINGER BED DOMAIN-CONTAINING PROTEIN 4"/>
    <property type="match status" value="1"/>
</dbReference>
<comment type="subcellular location">
    <subcellularLocation>
        <location evidence="1">Nucleus</location>
    </subcellularLocation>
</comment>
<feature type="non-terminal residue" evidence="6">
    <location>
        <position position="1"/>
    </location>
</feature>
<gene>
    <name evidence="6" type="ORF">TCAL_05894</name>
</gene>
<dbReference type="SUPFAM" id="SSF53098">
    <property type="entry name" value="Ribonuclease H-like"/>
    <property type="match status" value="1"/>
</dbReference>
<dbReference type="EMBL" id="VCGU01000002">
    <property type="protein sequence ID" value="TRY79435.1"/>
    <property type="molecule type" value="Genomic_DNA"/>
</dbReference>
<proteinExistence type="predicted"/>
<keyword evidence="4" id="KW-0862">Zinc</keyword>
<keyword evidence="7" id="KW-1185">Reference proteome</keyword>
<name>A0A553PP29_TIGCA</name>
<evidence type="ECO:0000256" key="5">
    <source>
        <dbReference type="ARBA" id="ARBA00023242"/>
    </source>
</evidence>
<protein>
    <recommendedName>
        <fullName evidence="8">DUF659 domain-containing protein</fullName>
    </recommendedName>
</protein>
<dbReference type="GO" id="GO:0008270">
    <property type="term" value="F:zinc ion binding"/>
    <property type="evidence" value="ECO:0007669"/>
    <property type="project" value="UniProtKB-KW"/>
</dbReference>
<dbReference type="STRING" id="6832.A0A553PP29"/>
<organism evidence="6 7">
    <name type="scientific">Tigriopus californicus</name>
    <name type="common">Marine copepod</name>
    <dbReference type="NCBI Taxonomy" id="6832"/>
    <lineage>
        <taxon>Eukaryota</taxon>
        <taxon>Metazoa</taxon>
        <taxon>Ecdysozoa</taxon>
        <taxon>Arthropoda</taxon>
        <taxon>Crustacea</taxon>
        <taxon>Multicrustacea</taxon>
        <taxon>Hexanauplia</taxon>
        <taxon>Copepoda</taxon>
        <taxon>Harpacticoida</taxon>
        <taxon>Harpacticidae</taxon>
        <taxon>Tigriopus</taxon>
    </lineage>
</organism>
<dbReference type="Proteomes" id="UP000318571">
    <property type="component" value="Chromosome 6"/>
</dbReference>
<dbReference type="InterPro" id="IPR012337">
    <property type="entry name" value="RNaseH-like_sf"/>
</dbReference>